<name>A0A0E2E7Z3_TREDN</name>
<dbReference type="PANTHER" id="PTHR35866">
    <property type="entry name" value="PUTATIVE-RELATED"/>
    <property type="match status" value="1"/>
</dbReference>
<protein>
    <recommendedName>
        <fullName evidence="2">YkgJ family cysteine cluster protein</fullName>
    </recommendedName>
</protein>
<sequence length="148" mass="17519">MDKQFWKSGLNFSCTRCSACCRFDPGFVFLSEHDLSRLLEWATMPKDEFIKVYCRWVPKDDGFEYLSLKEKPNYDCILWDDGCKAYTARPRQCSDFPFWNSILSSKDMWDINARYCPGMGKGEFYSAEKIEKILTRRKAEPCIKRRVD</sequence>
<dbReference type="Proteomes" id="UP000011705">
    <property type="component" value="Chromosome"/>
</dbReference>
<dbReference type="HOGENOM" id="CLU_125010_1_0_12"/>
<accession>A0A0E2E7Z3</accession>
<evidence type="ECO:0000313" key="1">
    <source>
        <dbReference type="EMBL" id="EMB36129.1"/>
    </source>
</evidence>
<proteinExistence type="predicted"/>
<dbReference type="RefSeq" id="WP_002671181.1">
    <property type="nucleotide sequence ID" value="NZ_CM001795.1"/>
</dbReference>
<dbReference type="SMR" id="A0A0E2E7Z3"/>
<evidence type="ECO:0008006" key="2">
    <source>
        <dbReference type="Google" id="ProtNLM"/>
    </source>
</evidence>
<reference evidence="1" key="1">
    <citation type="submission" date="2012-01" db="EMBL/GenBank/DDBJ databases">
        <title>The Genome Sequence of Treponema denticola H-22.</title>
        <authorList>
            <consortium name="The Broad Institute Genome Sequencing Platform"/>
            <person name="Earl A."/>
            <person name="Ward D."/>
            <person name="Feldgarden M."/>
            <person name="Gevers D."/>
            <person name="Blanton J.M."/>
            <person name="Fenno C.J."/>
            <person name="Baranova O.V."/>
            <person name="Mathney J."/>
            <person name="Dewhirst F.E."/>
            <person name="Izard J."/>
            <person name="Young S.K."/>
            <person name="Zeng Q."/>
            <person name="Gargeya S."/>
            <person name="Fitzgerald M."/>
            <person name="Haas B."/>
            <person name="Abouelleil A."/>
            <person name="Alvarado L."/>
            <person name="Arachchi H.M."/>
            <person name="Berlin A."/>
            <person name="Chapman S.B."/>
            <person name="Gearin G."/>
            <person name="Goldberg J."/>
            <person name="Griggs A."/>
            <person name="Gujja S."/>
            <person name="Hansen M."/>
            <person name="Heiman D."/>
            <person name="Howarth C."/>
            <person name="Larimer J."/>
            <person name="Lui A."/>
            <person name="MacDonald P.J.P."/>
            <person name="McCowen C."/>
            <person name="Montmayeur A."/>
            <person name="Murphy C."/>
            <person name="Neiman D."/>
            <person name="Pearson M."/>
            <person name="Priest M."/>
            <person name="Roberts A."/>
            <person name="Saif S."/>
            <person name="Shea T."/>
            <person name="Sisk P."/>
            <person name="Stolte C."/>
            <person name="Sykes S."/>
            <person name="Wortman J."/>
            <person name="Nusbaum C."/>
            <person name="Birren B."/>
        </authorList>
    </citation>
    <scope>NUCLEOTIDE SEQUENCE [LARGE SCALE GENOMIC DNA]</scope>
    <source>
        <strain evidence="1">H-22</strain>
    </source>
</reference>
<dbReference type="InterPro" id="IPR005358">
    <property type="entry name" value="Puta_zinc/iron-chelating_dom"/>
</dbReference>
<dbReference type="PATRIC" id="fig|999432.5.peg.331"/>
<dbReference type="PANTHER" id="PTHR35866:SF1">
    <property type="entry name" value="YKGJ FAMILY CYSTEINE CLUSTER PROTEIN"/>
    <property type="match status" value="1"/>
</dbReference>
<organism evidence="1">
    <name type="scientific">Treponema denticola H-22</name>
    <dbReference type="NCBI Taxonomy" id="999432"/>
    <lineage>
        <taxon>Bacteria</taxon>
        <taxon>Pseudomonadati</taxon>
        <taxon>Spirochaetota</taxon>
        <taxon>Spirochaetia</taxon>
        <taxon>Spirochaetales</taxon>
        <taxon>Treponemataceae</taxon>
        <taxon>Treponema</taxon>
    </lineage>
</organism>
<dbReference type="AlphaFoldDB" id="A0A0E2E7Z3"/>
<dbReference type="Pfam" id="PF03692">
    <property type="entry name" value="CxxCxxCC"/>
    <property type="match status" value="1"/>
</dbReference>
<dbReference type="EMBL" id="AGDV01000001">
    <property type="protein sequence ID" value="EMB36129.1"/>
    <property type="molecule type" value="Genomic_DNA"/>
</dbReference>
<dbReference type="GeneID" id="2740902"/>
<comment type="caution">
    <text evidence="1">The sequence shown here is derived from an EMBL/GenBank/DDBJ whole genome shotgun (WGS) entry which is preliminary data.</text>
</comment>
<gene>
    <name evidence="1" type="ORF">HMPREF9726_00321</name>
</gene>